<evidence type="ECO:0000256" key="2">
    <source>
        <dbReference type="ARBA" id="ARBA00009142"/>
    </source>
</evidence>
<sequence length="160" mass="16573">MKIEFIFLSCAQTVLYIRNSAAQRSQRRKKQAAAGKRCPVLEKKANKILLGACGGITGAVNGIFGGGGGMIVVPLLTSLANKPPLVAHATAILIILPVSLASGIIYLINGYFDTELFLSVSLGVLFGGFLGAGALNKLSAGTATIIFAAVMFAAGLKMIF</sequence>
<keyword evidence="6" id="KW-1003">Cell membrane</keyword>
<evidence type="ECO:0000256" key="6">
    <source>
        <dbReference type="RuleBase" id="RU363041"/>
    </source>
</evidence>
<comment type="caution">
    <text evidence="7">The sequence shown here is derived from an EMBL/GenBank/DDBJ whole genome shotgun (WGS) entry which is preliminary data.</text>
</comment>
<comment type="subcellular location">
    <subcellularLocation>
        <location evidence="6">Cell membrane</location>
        <topology evidence="6">Multi-pass membrane protein</topology>
    </subcellularLocation>
    <subcellularLocation>
        <location evidence="1">Membrane</location>
        <topology evidence="1">Multi-pass membrane protein</topology>
    </subcellularLocation>
</comment>
<accession>A0A9D1Z7N7</accession>
<name>A0A9D1Z7N7_9FIRM</name>
<gene>
    <name evidence="7" type="ORF">H9728_03605</name>
</gene>
<organism evidence="7 8">
    <name type="scientific">Candidatus Borkfalkia excrementavium</name>
    <dbReference type="NCBI Taxonomy" id="2838505"/>
    <lineage>
        <taxon>Bacteria</taxon>
        <taxon>Bacillati</taxon>
        <taxon>Bacillota</taxon>
        <taxon>Clostridia</taxon>
        <taxon>Christensenellales</taxon>
        <taxon>Christensenellaceae</taxon>
        <taxon>Candidatus Borkfalkia</taxon>
    </lineage>
</organism>
<feature type="transmembrane region" description="Helical" evidence="6">
    <location>
        <begin position="116"/>
        <end position="135"/>
    </location>
</feature>
<dbReference type="PANTHER" id="PTHR43701">
    <property type="entry name" value="MEMBRANE TRANSPORTER PROTEIN MJ0441-RELATED"/>
    <property type="match status" value="1"/>
</dbReference>
<dbReference type="InterPro" id="IPR002781">
    <property type="entry name" value="TM_pro_TauE-like"/>
</dbReference>
<comment type="similarity">
    <text evidence="2 6">Belongs to the 4-toluene sulfonate uptake permease (TSUP) (TC 2.A.102) family.</text>
</comment>
<dbReference type="Proteomes" id="UP000824135">
    <property type="component" value="Unassembled WGS sequence"/>
</dbReference>
<evidence type="ECO:0000256" key="3">
    <source>
        <dbReference type="ARBA" id="ARBA00022692"/>
    </source>
</evidence>
<dbReference type="GO" id="GO:0005886">
    <property type="term" value="C:plasma membrane"/>
    <property type="evidence" value="ECO:0007669"/>
    <property type="project" value="UniProtKB-SubCell"/>
</dbReference>
<reference evidence="7" key="2">
    <citation type="submission" date="2021-04" db="EMBL/GenBank/DDBJ databases">
        <authorList>
            <person name="Gilroy R."/>
        </authorList>
    </citation>
    <scope>NUCLEOTIDE SEQUENCE</scope>
    <source>
        <strain evidence="7">CHK199-9574</strain>
    </source>
</reference>
<evidence type="ECO:0000313" key="7">
    <source>
        <dbReference type="EMBL" id="HIY78109.1"/>
    </source>
</evidence>
<keyword evidence="4 6" id="KW-1133">Transmembrane helix</keyword>
<evidence type="ECO:0000313" key="8">
    <source>
        <dbReference type="Proteomes" id="UP000824135"/>
    </source>
</evidence>
<evidence type="ECO:0000256" key="4">
    <source>
        <dbReference type="ARBA" id="ARBA00022989"/>
    </source>
</evidence>
<feature type="transmembrane region" description="Helical" evidence="6">
    <location>
        <begin position="141"/>
        <end position="159"/>
    </location>
</feature>
<dbReference type="AlphaFoldDB" id="A0A9D1Z7N7"/>
<keyword evidence="5 6" id="KW-0472">Membrane</keyword>
<feature type="transmembrane region" description="Helical" evidence="6">
    <location>
        <begin position="85"/>
        <end position="109"/>
    </location>
</feature>
<evidence type="ECO:0000256" key="5">
    <source>
        <dbReference type="ARBA" id="ARBA00023136"/>
    </source>
</evidence>
<proteinExistence type="inferred from homology"/>
<dbReference type="Pfam" id="PF01925">
    <property type="entry name" value="TauE"/>
    <property type="match status" value="1"/>
</dbReference>
<evidence type="ECO:0000256" key="1">
    <source>
        <dbReference type="ARBA" id="ARBA00004141"/>
    </source>
</evidence>
<dbReference type="InterPro" id="IPR051598">
    <property type="entry name" value="TSUP/Inactive_protease-like"/>
</dbReference>
<protein>
    <recommendedName>
        <fullName evidence="6">Probable membrane transporter protein</fullName>
    </recommendedName>
</protein>
<keyword evidence="3 6" id="KW-0812">Transmembrane</keyword>
<feature type="transmembrane region" description="Helical" evidence="6">
    <location>
        <begin position="48"/>
        <end position="73"/>
    </location>
</feature>
<dbReference type="PANTHER" id="PTHR43701:SF2">
    <property type="entry name" value="MEMBRANE TRANSPORTER PROTEIN YJNA-RELATED"/>
    <property type="match status" value="1"/>
</dbReference>
<dbReference type="EMBL" id="DXCO01000029">
    <property type="protein sequence ID" value="HIY78109.1"/>
    <property type="molecule type" value="Genomic_DNA"/>
</dbReference>
<reference evidence="7" key="1">
    <citation type="journal article" date="2021" name="PeerJ">
        <title>Extensive microbial diversity within the chicken gut microbiome revealed by metagenomics and culture.</title>
        <authorList>
            <person name="Gilroy R."/>
            <person name="Ravi A."/>
            <person name="Getino M."/>
            <person name="Pursley I."/>
            <person name="Horton D.L."/>
            <person name="Alikhan N.F."/>
            <person name="Baker D."/>
            <person name="Gharbi K."/>
            <person name="Hall N."/>
            <person name="Watson M."/>
            <person name="Adriaenssens E.M."/>
            <person name="Foster-Nyarko E."/>
            <person name="Jarju S."/>
            <person name="Secka A."/>
            <person name="Antonio M."/>
            <person name="Oren A."/>
            <person name="Chaudhuri R.R."/>
            <person name="La Ragione R."/>
            <person name="Hildebrand F."/>
            <person name="Pallen M.J."/>
        </authorList>
    </citation>
    <scope>NUCLEOTIDE SEQUENCE</scope>
    <source>
        <strain evidence="7">CHK199-9574</strain>
    </source>
</reference>